<feature type="compositionally biased region" description="Basic and acidic residues" evidence="1">
    <location>
        <begin position="26"/>
        <end position="35"/>
    </location>
</feature>
<proteinExistence type="predicted"/>
<comment type="caution">
    <text evidence="2">The sequence shown here is derived from an EMBL/GenBank/DDBJ whole genome shotgun (WGS) entry which is preliminary data.</text>
</comment>
<sequence length="118" mass="12305">METVTWASVCSAGAEGPGASVPELHAAIHGEDRDSSSAPNMPRERNQRGDVLFKQGLLRADKGHPGGRRGWNSERKGSGRPGPASAREGVRDYGVGGRSWMSPAALGSSLSPMGLVLP</sequence>
<dbReference type="EMBL" id="BTTX01000009">
    <property type="protein sequence ID" value="GMU10878.1"/>
    <property type="molecule type" value="Genomic_DNA"/>
</dbReference>
<gene>
    <name evidence="2" type="ORF">ASNO1_71320</name>
</gene>
<dbReference type="Proteomes" id="UP001342631">
    <property type="component" value="Unassembled WGS sequence"/>
</dbReference>
<evidence type="ECO:0000313" key="3">
    <source>
        <dbReference type="Proteomes" id="UP001342631"/>
    </source>
</evidence>
<accession>A0ABQ6R3I7</accession>
<protein>
    <submittedName>
        <fullName evidence="2">Uncharacterized protein</fullName>
    </submittedName>
</protein>
<keyword evidence="3" id="KW-1185">Reference proteome</keyword>
<evidence type="ECO:0000313" key="2">
    <source>
        <dbReference type="EMBL" id="GMU10878.1"/>
    </source>
</evidence>
<evidence type="ECO:0000256" key="1">
    <source>
        <dbReference type="SAM" id="MobiDB-lite"/>
    </source>
</evidence>
<name>A0ABQ6R3I7_9BACT</name>
<reference evidence="2 3" key="1">
    <citation type="journal article" date="2024" name="Arch. Microbiol.">
        <title>Corallococcus caeni sp. nov., a novel myxobacterium isolated from activated sludge.</title>
        <authorList>
            <person name="Tomita S."/>
            <person name="Nakai R."/>
            <person name="Kuroda K."/>
            <person name="Kurashita H."/>
            <person name="Hatamoto M."/>
            <person name="Yamaguchi T."/>
            <person name="Narihiro T."/>
        </authorList>
    </citation>
    <scope>NUCLEOTIDE SEQUENCE [LARGE SCALE GENOMIC DNA]</scope>
    <source>
        <strain evidence="2 3">NO1</strain>
    </source>
</reference>
<feature type="region of interest" description="Disordered" evidence="1">
    <location>
        <begin position="1"/>
        <end position="118"/>
    </location>
</feature>
<organism evidence="2 3">
    <name type="scientific">Corallococcus caeni</name>
    <dbReference type="NCBI Taxonomy" id="3082388"/>
    <lineage>
        <taxon>Bacteria</taxon>
        <taxon>Pseudomonadati</taxon>
        <taxon>Myxococcota</taxon>
        <taxon>Myxococcia</taxon>
        <taxon>Myxococcales</taxon>
        <taxon>Cystobacterineae</taxon>
        <taxon>Myxococcaceae</taxon>
        <taxon>Corallococcus</taxon>
    </lineage>
</organism>